<dbReference type="AlphaFoldDB" id="A0A4S4FJW3"/>
<name>A0A4S4FJW3_9MICO</name>
<keyword evidence="2" id="KW-1133">Transmembrane helix</keyword>
<evidence type="ECO:0000256" key="1">
    <source>
        <dbReference type="ARBA" id="ARBA00023002"/>
    </source>
</evidence>
<evidence type="ECO:0000313" key="4">
    <source>
        <dbReference type="Proteomes" id="UP000309133"/>
    </source>
</evidence>
<dbReference type="PRINTS" id="PR00469">
    <property type="entry name" value="PNDRDTASEII"/>
</dbReference>
<dbReference type="Proteomes" id="UP000309133">
    <property type="component" value="Unassembled WGS sequence"/>
</dbReference>
<dbReference type="PANTHER" id="PTHR43539:SF78">
    <property type="entry name" value="FLAVIN-CONTAINING MONOOXYGENASE"/>
    <property type="match status" value="1"/>
</dbReference>
<keyword evidence="4" id="KW-1185">Reference proteome</keyword>
<dbReference type="PRINTS" id="PR00368">
    <property type="entry name" value="FADPNR"/>
</dbReference>
<dbReference type="GO" id="GO:0004497">
    <property type="term" value="F:monooxygenase activity"/>
    <property type="evidence" value="ECO:0007669"/>
    <property type="project" value="TreeGrafter"/>
</dbReference>
<proteinExistence type="predicted"/>
<evidence type="ECO:0000313" key="3">
    <source>
        <dbReference type="EMBL" id="THG29555.1"/>
    </source>
</evidence>
<dbReference type="EMBL" id="SSSM01000005">
    <property type="protein sequence ID" value="THG29555.1"/>
    <property type="molecule type" value="Genomic_DNA"/>
</dbReference>
<gene>
    <name evidence="3" type="ORF">E6C64_12770</name>
</gene>
<sequence>MRQDSASVVIIGAGQAGLSVAYYLQRLGLRAGTDFAILDRGPSTGGAWQSRWESLRLGSAHRVHDLPGMKSVGISFETADRSLPARDVVRSYYEEYEEFYDLRVRRPEHVNAVFDRDSDLMVRTQSAEIATHAVVNATGTWGAPFVPYYPGVREFSGLQVHTSTYRSAEDFRGKRVLVVGGGTSAIGFLLELEGVAAHTVWATRRPVDFLDHGSLDLEDAVNAVAQQDAASRQGHALPSIVSGTGVPLTRRVASGVHRGVLVARPMFSRLEPDAVVWPDGTSQPIDAIVWATGFRPDIRHLSPLRLHEKEGGVIVSTGAAERDPRIFFAGYGPTASTIGANRSGRIIARQVFSTLGDRAAPTTQPTLARRSFVAVTEGIPVPQAVTQAVMAGGGAEDDVSILARFFDD</sequence>
<reference evidence="3 4" key="1">
    <citation type="submission" date="2019-04" db="EMBL/GenBank/DDBJ databases">
        <authorList>
            <person name="Jiang L."/>
        </authorList>
    </citation>
    <scope>NUCLEOTIDE SEQUENCE [LARGE SCALE GENOMIC DNA]</scope>
    <source>
        <strain evidence="3 4">YIM 131853</strain>
    </source>
</reference>
<keyword evidence="1" id="KW-0560">Oxidoreductase</keyword>
<dbReference type="Pfam" id="PF13738">
    <property type="entry name" value="Pyr_redox_3"/>
    <property type="match status" value="1"/>
</dbReference>
<dbReference type="InterPro" id="IPR050982">
    <property type="entry name" value="Auxin_biosynth/cation_transpt"/>
</dbReference>
<organism evidence="3 4">
    <name type="scientific">Naasia lichenicola</name>
    <dbReference type="NCBI Taxonomy" id="2565933"/>
    <lineage>
        <taxon>Bacteria</taxon>
        <taxon>Bacillati</taxon>
        <taxon>Actinomycetota</taxon>
        <taxon>Actinomycetes</taxon>
        <taxon>Micrococcales</taxon>
        <taxon>Microbacteriaceae</taxon>
        <taxon>Naasia</taxon>
    </lineage>
</organism>
<accession>A0A4S4FJW3</accession>
<dbReference type="SUPFAM" id="SSF51905">
    <property type="entry name" value="FAD/NAD(P)-binding domain"/>
    <property type="match status" value="1"/>
</dbReference>
<dbReference type="RefSeq" id="WP_136427884.1">
    <property type="nucleotide sequence ID" value="NZ_SSSM01000005.1"/>
</dbReference>
<keyword evidence="2" id="KW-0472">Membrane</keyword>
<evidence type="ECO:0000256" key="2">
    <source>
        <dbReference type="SAM" id="Phobius"/>
    </source>
</evidence>
<protein>
    <submittedName>
        <fullName evidence="3">NAD(P)/FAD-dependent oxidoreductase</fullName>
    </submittedName>
</protein>
<keyword evidence="2" id="KW-0812">Transmembrane</keyword>
<dbReference type="PANTHER" id="PTHR43539">
    <property type="entry name" value="FLAVIN-BINDING MONOOXYGENASE-LIKE PROTEIN (AFU_ORTHOLOGUE AFUA_4G09220)"/>
    <property type="match status" value="1"/>
</dbReference>
<comment type="caution">
    <text evidence="3">The sequence shown here is derived from an EMBL/GenBank/DDBJ whole genome shotgun (WGS) entry which is preliminary data.</text>
</comment>
<dbReference type="InterPro" id="IPR036188">
    <property type="entry name" value="FAD/NAD-bd_sf"/>
</dbReference>
<dbReference type="Gene3D" id="3.50.50.60">
    <property type="entry name" value="FAD/NAD(P)-binding domain"/>
    <property type="match status" value="1"/>
</dbReference>
<feature type="transmembrane region" description="Helical" evidence="2">
    <location>
        <begin position="6"/>
        <end position="24"/>
    </location>
</feature>
<dbReference type="OrthoDB" id="178899at2"/>
<dbReference type="GO" id="GO:0050660">
    <property type="term" value="F:flavin adenine dinucleotide binding"/>
    <property type="evidence" value="ECO:0007669"/>
    <property type="project" value="TreeGrafter"/>
</dbReference>